<evidence type="ECO:0000259" key="5">
    <source>
        <dbReference type="Pfam" id="PF00389"/>
    </source>
</evidence>
<dbReference type="InterPro" id="IPR029753">
    <property type="entry name" value="D-isomer_DH_CS"/>
</dbReference>
<dbReference type="InterPro" id="IPR006140">
    <property type="entry name" value="D-isomer_DH_NAD-bd"/>
</dbReference>
<keyword evidence="2 4" id="KW-0560">Oxidoreductase</keyword>
<dbReference type="PROSITE" id="PS00670">
    <property type="entry name" value="D_2_HYDROXYACID_DH_2"/>
    <property type="match status" value="1"/>
</dbReference>
<comment type="similarity">
    <text evidence="1 4">Belongs to the D-isomer specific 2-hydroxyacid dehydrogenase family.</text>
</comment>
<evidence type="ECO:0000256" key="4">
    <source>
        <dbReference type="RuleBase" id="RU003719"/>
    </source>
</evidence>
<dbReference type="SUPFAM" id="SSF52283">
    <property type="entry name" value="Formate/glycerate dehydrogenase catalytic domain-like"/>
    <property type="match status" value="1"/>
</dbReference>
<evidence type="ECO:0000259" key="6">
    <source>
        <dbReference type="Pfam" id="PF02826"/>
    </source>
</evidence>
<keyword evidence="8" id="KW-1185">Reference proteome</keyword>
<dbReference type="EMBL" id="JAKEVY010000002">
    <property type="protein sequence ID" value="MCF1715077.1"/>
    <property type="molecule type" value="Genomic_DNA"/>
</dbReference>
<dbReference type="PANTHER" id="PTHR43761:SF1">
    <property type="entry name" value="D-ISOMER SPECIFIC 2-HYDROXYACID DEHYDROGENASE CATALYTIC DOMAIN-CONTAINING PROTEIN-RELATED"/>
    <property type="match status" value="1"/>
</dbReference>
<sequence>MKIVVLDGYTLNPGDLSWKGLEAQGTLIVYDRTAPDQVVERAKEATIVLTNKTALTADQLAELPELKFISVLATGFNIIDIEATKQLGITVSNVPGYSSYSVVQLCFALLFELTHRVQQHSDAVHQGQWVNAPDFSFWQQPLVELAGKKMGLIGLGDIGQKMTDMALALGMEVLAHSRTRKGRLESQRFKWVELDELFREADVVSLHCPLTPQTKDIINAARLRQMKQTSYLLNTARGPLIVEADLAQALNEGWIAGAGLDVLSVEPPSADNPLLTAKNCLITPHIAWASVEARTRLLEETIANVKAFIAGKPRNVIGL</sequence>
<reference evidence="7 8" key="1">
    <citation type="submission" date="2022-01" db="EMBL/GenBank/DDBJ databases">
        <title>Flavihumibacter sp. nov., isolated from sediment of a river.</title>
        <authorList>
            <person name="Liu H."/>
        </authorList>
    </citation>
    <scope>NUCLEOTIDE SEQUENCE [LARGE SCALE GENOMIC DNA]</scope>
    <source>
        <strain evidence="7 8">RY-1</strain>
    </source>
</reference>
<dbReference type="PANTHER" id="PTHR43761">
    <property type="entry name" value="D-ISOMER SPECIFIC 2-HYDROXYACID DEHYDROGENASE FAMILY PROTEIN (AFU_ORTHOLOGUE AFUA_1G13630)"/>
    <property type="match status" value="1"/>
</dbReference>
<dbReference type="CDD" id="cd12162">
    <property type="entry name" value="2-Hacid_dh_4"/>
    <property type="match status" value="1"/>
</dbReference>
<comment type="caution">
    <text evidence="7">The sequence shown here is derived from an EMBL/GenBank/DDBJ whole genome shotgun (WGS) entry which is preliminary data.</text>
</comment>
<dbReference type="Gene3D" id="3.40.50.720">
    <property type="entry name" value="NAD(P)-binding Rossmann-like Domain"/>
    <property type="match status" value="2"/>
</dbReference>
<protein>
    <submittedName>
        <fullName evidence="7">D-2-hydroxyacid dehydrogenase</fullName>
    </submittedName>
</protein>
<evidence type="ECO:0000256" key="3">
    <source>
        <dbReference type="ARBA" id="ARBA00023027"/>
    </source>
</evidence>
<dbReference type="InterPro" id="IPR036291">
    <property type="entry name" value="NAD(P)-bd_dom_sf"/>
</dbReference>
<gene>
    <name evidence="7" type="ORF">L0U88_10615</name>
</gene>
<name>A0ABS9BH92_9BACT</name>
<feature type="domain" description="D-isomer specific 2-hydroxyacid dehydrogenase catalytic" evidence="5">
    <location>
        <begin position="21"/>
        <end position="316"/>
    </location>
</feature>
<dbReference type="PROSITE" id="PS00671">
    <property type="entry name" value="D_2_HYDROXYACID_DH_3"/>
    <property type="match status" value="1"/>
</dbReference>
<dbReference type="Proteomes" id="UP001200145">
    <property type="component" value="Unassembled WGS sequence"/>
</dbReference>
<organism evidence="7 8">
    <name type="scientific">Flavihumibacter fluminis</name>
    <dbReference type="NCBI Taxonomy" id="2909236"/>
    <lineage>
        <taxon>Bacteria</taxon>
        <taxon>Pseudomonadati</taxon>
        <taxon>Bacteroidota</taxon>
        <taxon>Chitinophagia</taxon>
        <taxon>Chitinophagales</taxon>
        <taxon>Chitinophagaceae</taxon>
        <taxon>Flavihumibacter</taxon>
    </lineage>
</organism>
<evidence type="ECO:0000313" key="8">
    <source>
        <dbReference type="Proteomes" id="UP001200145"/>
    </source>
</evidence>
<dbReference type="InterPro" id="IPR006139">
    <property type="entry name" value="D-isomer_2_OHA_DH_cat_dom"/>
</dbReference>
<dbReference type="Pfam" id="PF00389">
    <property type="entry name" value="2-Hacid_dh"/>
    <property type="match status" value="1"/>
</dbReference>
<evidence type="ECO:0000256" key="2">
    <source>
        <dbReference type="ARBA" id="ARBA00023002"/>
    </source>
</evidence>
<accession>A0ABS9BH92</accession>
<dbReference type="InterPro" id="IPR050418">
    <property type="entry name" value="D-iso_2-hydroxyacid_DH_PdxB"/>
</dbReference>
<dbReference type="Pfam" id="PF02826">
    <property type="entry name" value="2-Hacid_dh_C"/>
    <property type="match status" value="1"/>
</dbReference>
<dbReference type="RefSeq" id="WP_234866027.1">
    <property type="nucleotide sequence ID" value="NZ_JAKEVY010000002.1"/>
</dbReference>
<evidence type="ECO:0000256" key="1">
    <source>
        <dbReference type="ARBA" id="ARBA00005854"/>
    </source>
</evidence>
<keyword evidence="3" id="KW-0520">NAD</keyword>
<proteinExistence type="inferred from homology"/>
<evidence type="ECO:0000313" key="7">
    <source>
        <dbReference type="EMBL" id="MCF1715077.1"/>
    </source>
</evidence>
<feature type="domain" description="D-isomer specific 2-hydroxyacid dehydrogenase NAD-binding" evidence="6">
    <location>
        <begin position="107"/>
        <end position="287"/>
    </location>
</feature>
<dbReference type="SUPFAM" id="SSF51735">
    <property type="entry name" value="NAD(P)-binding Rossmann-fold domains"/>
    <property type="match status" value="1"/>
</dbReference>